<evidence type="ECO:0000256" key="1">
    <source>
        <dbReference type="ARBA" id="ARBA00006817"/>
    </source>
</evidence>
<comment type="similarity">
    <text evidence="1">Belongs to the AHA1 family.</text>
</comment>
<evidence type="ECO:0000313" key="4">
    <source>
        <dbReference type="Proteomes" id="UP000282759"/>
    </source>
</evidence>
<sequence>MKNETVITKDPSGKQLHVTRNFNAPVEKVWRAWTEKEILEQWWAPKPFKAETKILDFVSGGLWLYCMVGPAGERHWCRVDIESVETNKSFASTATFCDEEGNINPDFPPMHWKAKFKSNGENSTVEVSINFDSEADLEKIVSLGFKEGFTMALGNLDEVLEA</sequence>
<dbReference type="EMBL" id="SACK01000001">
    <property type="protein sequence ID" value="RVU02498.1"/>
    <property type="molecule type" value="Genomic_DNA"/>
</dbReference>
<dbReference type="RefSeq" id="WP_127702874.1">
    <property type="nucleotide sequence ID" value="NZ_SACK01000001.1"/>
</dbReference>
<dbReference type="OrthoDB" id="9795306at2"/>
<reference evidence="3 4" key="1">
    <citation type="submission" date="2019-01" db="EMBL/GenBank/DDBJ databases">
        <authorList>
            <person name="Chen W.-M."/>
        </authorList>
    </citation>
    <scope>NUCLEOTIDE SEQUENCE [LARGE SCALE GENOMIC DNA]</scope>
    <source>
        <strain evidence="3 4">YBJ-36</strain>
    </source>
</reference>
<dbReference type="Proteomes" id="UP000282759">
    <property type="component" value="Unassembled WGS sequence"/>
</dbReference>
<keyword evidence="4" id="KW-1185">Reference proteome</keyword>
<dbReference type="AlphaFoldDB" id="A0A3S2Y5H4"/>
<proteinExistence type="inferred from homology"/>
<name>A0A3S2Y5H4_9SPHI</name>
<feature type="domain" description="Activator of Hsp90 ATPase homologue 1/2-like C-terminal" evidence="2">
    <location>
        <begin position="23"/>
        <end position="161"/>
    </location>
</feature>
<evidence type="ECO:0000259" key="2">
    <source>
        <dbReference type="Pfam" id="PF08327"/>
    </source>
</evidence>
<organism evidence="3 4">
    <name type="scientific">Mucilaginibacter limnophilus</name>
    <dbReference type="NCBI Taxonomy" id="1932778"/>
    <lineage>
        <taxon>Bacteria</taxon>
        <taxon>Pseudomonadati</taxon>
        <taxon>Bacteroidota</taxon>
        <taxon>Sphingobacteriia</taxon>
        <taxon>Sphingobacteriales</taxon>
        <taxon>Sphingobacteriaceae</taxon>
        <taxon>Mucilaginibacter</taxon>
    </lineage>
</organism>
<protein>
    <submittedName>
        <fullName evidence="3">SRPBCC domain-containing protein</fullName>
    </submittedName>
</protein>
<dbReference type="CDD" id="cd07814">
    <property type="entry name" value="SRPBCC_CalC_Aha1-like"/>
    <property type="match status" value="1"/>
</dbReference>
<dbReference type="InterPro" id="IPR023393">
    <property type="entry name" value="START-like_dom_sf"/>
</dbReference>
<gene>
    <name evidence="3" type="ORF">EOD41_00730</name>
</gene>
<evidence type="ECO:0000313" key="3">
    <source>
        <dbReference type="EMBL" id="RVU02498.1"/>
    </source>
</evidence>
<dbReference type="Gene3D" id="3.30.530.20">
    <property type="match status" value="1"/>
</dbReference>
<accession>A0A3S2Y5H4</accession>
<dbReference type="InterPro" id="IPR013538">
    <property type="entry name" value="ASHA1/2-like_C"/>
</dbReference>
<dbReference type="SUPFAM" id="SSF55961">
    <property type="entry name" value="Bet v1-like"/>
    <property type="match status" value="1"/>
</dbReference>
<comment type="caution">
    <text evidence="3">The sequence shown here is derived from an EMBL/GenBank/DDBJ whole genome shotgun (WGS) entry which is preliminary data.</text>
</comment>
<dbReference type="Pfam" id="PF08327">
    <property type="entry name" value="AHSA1"/>
    <property type="match status" value="1"/>
</dbReference>